<gene>
    <name evidence="5" type="primary">rfbH</name>
    <name evidence="5" type="ORF">PhaeoP88_02052</name>
</gene>
<dbReference type="InterPro" id="IPR015421">
    <property type="entry name" value="PyrdxlP-dep_Trfase_major"/>
</dbReference>
<comment type="cofactor">
    <cofactor evidence="1">
        <name>pyridoxal 5'-phosphate</name>
        <dbReference type="ChEBI" id="CHEBI:597326"/>
    </cofactor>
</comment>
<dbReference type="GO" id="GO:0030170">
    <property type="term" value="F:pyridoxal phosphate binding"/>
    <property type="evidence" value="ECO:0007669"/>
    <property type="project" value="TreeGrafter"/>
</dbReference>
<dbReference type="Proteomes" id="UP000236447">
    <property type="component" value="Chromosome"/>
</dbReference>
<dbReference type="Gene3D" id="3.90.1150.10">
    <property type="entry name" value="Aspartate Aminotransferase, domain 1"/>
    <property type="match status" value="1"/>
</dbReference>
<reference evidence="5 6" key="1">
    <citation type="journal article" date="2017" name="Front. Microbiol.">
        <title>Phaeobacter piscinae sp. nov., a species of the Roseobacter group and potential aquaculture probiont.</title>
        <authorList>
            <person name="Sonnenschein E.C."/>
            <person name="Phippen C.B.W."/>
            <person name="Nielsen K.F."/>
            <person name="Mateiu R.V."/>
            <person name="Melchiorsen J."/>
            <person name="Gram L."/>
            <person name="Overmann J."/>
            <person name="Freese H.M."/>
        </authorList>
    </citation>
    <scope>NUCLEOTIDE SEQUENCE [LARGE SCALE GENOMIC DNA]</scope>
    <source>
        <strain evidence="5 6">P88</strain>
    </source>
</reference>
<dbReference type="Pfam" id="PF01041">
    <property type="entry name" value="DegT_DnrJ_EryC1"/>
    <property type="match status" value="1"/>
</dbReference>
<proteinExistence type="inferred from homology"/>
<keyword evidence="2 4" id="KW-0663">Pyridoxal phosphate</keyword>
<dbReference type="PANTHER" id="PTHR30244:SF34">
    <property type="entry name" value="DTDP-4-AMINO-4,6-DIDEOXYGALACTOSE TRANSAMINASE"/>
    <property type="match status" value="1"/>
</dbReference>
<dbReference type="InterPro" id="IPR015424">
    <property type="entry name" value="PyrdxlP-dep_Trfase"/>
</dbReference>
<protein>
    <submittedName>
        <fullName evidence="5">Lipopolysaccharide biosynthesis protein RfbH</fullName>
    </submittedName>
</protein>
<evidence type="ECO:0000256" key="2">
    <source>
        <dbReference type="ARBA" id="ARBA00022898"/>
    </source>
</evidence>
<dbReference type="NCBIfam" id="NF011936">
    <property type="entry name" value="PRK15407.1"/>
    <property type="match status" value="1"/>
</dbReference>
<dbReference type="FunFam" id="3.40.640.10:FF:000079">
    <property type="entry name" value="LPS biosynthesis protein"/>
    <property type="match status" value="1"/>
</dbReference>
<evidence type="ECO:0000313" key="6">
    <source>
        <dbReference type="Proteomes" id="UP000236447"/>
    </source>
</evidence>
<evidence type="ECO:0000313" key="5">
    <source>
        <dbReference type="EMBL" id="AUQ99418.1"/>
    </source>
</evidence>
<dbReference type="GO" id="GO:0008483">
    <property type="term" value="F:transaminase activity"/>
    <property type="evidence" value="ECO:0007669"/>
    <property type="project" value="TreeGrafter"/>
</dbReference>
<dbReference type="PIRSF" id="PIRSF000390">
    <property type="entry name" value="PLP_StrS"/>
    <property type="match status" value="1"/>
</dbReference>
<dbReference type="CDD" id="cd00616">
    <property type="entry name" value="AHBA_syn"/>
    <property type="match status" value="1"/>
</dbReference>
<evidence type="ECO:0000256" key="4">
    <source>
        <dbReference type="RuleBase" id="RU004508"/>
    </source>
</evidence>
<dbReference type="InterPro" id="IPR000653">
    <property type="entry name" value="DegT/StrS_aminotransferase"/>
</dbReference>
<dbReference type="EMBL" id="CP010725">
    <property type="protein sequence ID" value="AUQ99418.1"/>
    <property type="molecule type" value="Genomic_DNA"/>
</dbReference>
<accession>A0A2I7K9Z3</accession>
<dbReference type="SUPFAM" id="SSF53383">
    <property type="entry name" value="PLP-dependent transferases"/>
    <property type="match status" value="1"/>
</dbReference>
<comment type="similarity">
    <text evidence="3 4">Belongs to the DegT/DnrJ/EryC1 family.</text>
</comment>
<reference evidence="5 6" key="2">
    <citation type="journal article" date="2017" name="Genome Biol. Evol.">
        <title>Trajectories and Drivers of Genome Evolution in Surface-Associated Marine Phaeobacter.</title>
        <authorList>
            <person name="Freese H.M."/>
            <person name="Sikorski J."/>
            <person name="Bunk B."/>
            <person name="Scheuner C."/>
            <person name="Meier-Kolthoff J.P."/>
            <person name="Sproer C."/>
            <person name="Gram L."/>
            <person name="Overmann J."/>
        </authorList>
    </citation>
    <scope>NUCLEOTIDE SEQUENCE [LARGE SCALE GENOMIC DNA]</scope>
    <source>
        <strain evidence="5 6">P88</strain>
    </source>
</reference>
<name>A0A2I7K9Z3_9RHOB</name>
<dbReference type="Gene3D" id="3.40.640.10">
    <property type="entry name" value="Type I PLP-dependent aspartate aminotransferase-like (Major domain)"/>
    <property type="match status" value="1"/>
</dbReference>
<evidence type="ECO:0000256" key="1">
    <source>
        <dbReference type="ARBA" id="ARBA00001933"/>
    </source>
</evidence>
<organism evidence="5 6">
    <name type="scientific">Phaeobacter inhibens</name>
    <dbReference type="NCBI Taxonomy" id="221822"/>
    <lineage>
        <taxon>Bacteria</taxon>
        <taxon>Pseudomonadati</taxon>
        <taxon>Pseudomonadota</taxon>
        <taxon>Alphaproteobacteria</taxon>
        <taxon>Rhodobacterales</taxon>
        <taxon>Roseobacteraceae</taxon>
        <taxon>Phaeobacter</taxon>
    </lineage>
</organism>
<dbReference type="AlphaFoldDB" id="A0A2I7K9Z3"/>
<evidence type="ECO:0000256" key="3">
    <source>
        <dbReference type="ARBA" id="ARBA00037999"/>
    </source>
</evidence>
<dbReference type="RefSeq" id="WP_254696623.1">
    <property type="nucleotide sequence ID" value="NZ_CP010725.1"/>
</dbReference>
<dbReference type="GO" id="GO:0000271">
    <property type="term" value="P:polysaccharide biosynthetic process"/>
    <property type="evidence" value="ECO:0007669"/>
    <property type="project" value="TreeGrafter"/>
</dbReference>
<dbReference type="InterPro" id="IPR015422">
    <property type="entry name" value="PyrdxlP-dep_Trfase_small"/>
</dbReference>
<sequence>MNVRSREQIVADAKAYFEAQPLPEFQPGETYIPPSGKVLDGEDCASLIDAGLDMWLTAGRYADSFEDRLAAKFGTKLSKLTVSGSAANLLAFSTLTSWKLGSKRIKPGSEVITVAAGFPTTVTPIIQNGCIPVFVDVDLETHNVNVDLVEAAITPNTRAIMIAHSLGNPFDVIRISELCKAHDLYLIEDCCDAFGASVLMPDGSEKGVGTFGDLATLSFYPAHHITMGEGGAILMNSIRLARICESFRDWGRDCYCAPGKDNTCGKRFDWQLGDLPDGYDHKYIYSHIGYNLKVSDMQAAVGLSQLGKLDDFVEIRRKNFIGLTERMKRAGLDEYYHLPQSTPGTNPSWFGFLLTIRDGVPLLRRDVTAALEDQKVGTRMLFAGNLIRQPAFARANYRVSGPLDVTDKVMADAFWIGVWPGLSGDHLDYMVDTLAKVTKNQLQSAKVAVE</sequence>
<dbReference type="PANTHER" id="PTHR30244">
    <property type="entry name" value="TRANSAMINASE"/>
    <property type="match status" value="1"/>
</dbReference>